<dbReference type="RefSeq" id="WP_281835803.1">
    <property type="nucleotide sequence ID" value="NZ_BSDY01000009.1"/>
</dbReference>
<keyword evidence="2" id="KW-1003">Cell membrane</keyword>
<gene>
    <name evidence="8" type="ORF">PM10SUCC1_20840</name>
</gene>
<evidence type="ECO:0000256" key="5">
    <source>
        <dbReference type="ARBA" id="ARBA00023136"/>
    </source>
</evidence>
<keyword evidence="3 6" id="KW-0812">Transmembrane</keyword>
<evidence type="ECO:0000256" key="3">
    <source>
        <dbReference type="ARBA" id="ARBA00022692"/>
    </source>
</evidence>
<evidence type="ECO:0000313" key="9">
    <source>
        <dbReference type="Proteomes" id="UP001144471"/>
    </source>
</evidence>
<feature type="transmembrane region" description="Helical" evidence="6">
    <location>
        <begin position="32"/>
        <end position="52"/>
    </location>
</feature>
<keyword evidence="9" id="KW-1185">Reference proteome</keyword>
<dbReference type="InterPro" id="IPR003856">
    <property type="entry name" value="LPS_length_determ_N"/>
</dbReference>
<protein>
    <recommendedName>
        <fullName evidence="7">Polysaccharide chain length determinant N-terminal domain-containing protein</fullName>
    </recommendedName>
</protein>
<dbReference type="GO" id="GO:0005886">
    <property type="term" value="C:plasma membrane"/>
    <property type="evidence" value="ECO:0007669"/>
    <property type="project" value="UniProtKB-SubCell"/>
</dbReference>
<organism evidence="8 9">
    <name type="scientific">Propionigenium maris DSM 9537</name>
    <dbReference type="NCBI Taxonomy" id="1123000"/>
    <lineage>
        <taxon>Bacteria</taxon>
        <taxon>Fusobacteriati</taxon>
        <taxon>Fusobacteriota</taxon>
        <taxon>Fusobacteriia</taxon>
        <taxon>Fusobacteriales</taxon>
        <taxon>Fusobacteriaceae</taxon>
        <taxon>Propionigenium</taxon>
    </lineage>
</organism>
<keyword evidence="4 6" id="KW-1133">Transmembrane helix</keyword>
<comment type="subcellular location">
    <subcellularLocation>
        <location evidence="1">Cell membrane</location>
        <topology evidence="1">Multi-pass membrane protein</topology>
    </subcellularLocation>
</comment>
<evidence type="ECO:0000256" key="2">
    <source>
        <dbReference type="ARBA" id="ARBA00022475"/>
    </source>
</evidence>
<reference evidence="8" key="1">
    <citation type="submission" date="2022-12" db="EMBL/GenBank/DDBJ databases">
        <title>Reference genome sequencing for broad-spectrum identification of bacterial and archaeal isolates by mass spectrometry.</title>
        <authorList>
            <person name="Sekiguchi Y."/>
            <person name="Tourlousse D.M."/>
        </authorList>
    </citation>
    <scope>NUCLEOTIDE SEQUENCE</scope>
    <source>
        <strain evidence="8">10succ1</strain>
    </source>
</reference>
<keyword evidence="5 6" id="KW-0472">Membrane</keyword>
<evidence type="ECO:0000259" key="7">
    <source>
        <dbReference type="Pfam" id="PF02706"/>
    </source>
</evidence>
<feature type="domain" description="Polysaccharide chain length determinant N-terminal" evidence="7">
    <location>
        <begin position="16"/>
        <end position="52"/>
    </location>
</feature>
<comment type="caution">
    <text evidence="8">The sequence shown here is derived from an EMBL/GenBank/DDBJ whole genome shotgun (WGS) entry which is preliminary data.</text>
</comment>
<evidence type="ECO:0000256" key="6">
    <source>
        <dbReference type="SAM" id="Phobius"/>
    </source>
</evidence>
<accession>A0A9W6LP42</accession>
<proteinExistence type="predicted"/>
<dbReference type="Proteomes" id="UP001144471">
    <property type="component" value="Unassembled WGS sequence"/>
</dbReference>
<dbReference type="AlphaFoldDB" id="A0A9W6LP42"/>
<evidence type="ECO:0000256" key="1">
    <source>
        <dbReference type="ARBA" id="ARBA00004651"/>
    </source>
</evidence>
<dbReference type="Pfam" id="PF02706">
    <property type="entry name" value="Wzz"/>
    <property type="match status" value="1"/>
</dbReference>
<feature type="transmembrane region" description="Helical" evidence="6">
    <location>
        <begin position="416"/>
        <end position="435"/>
    </location>
</feature>
<name>A0A9W6LP42_9FUSO</name>
<evidence type="ECO:0000313" key="8">
    <source>
        <dbReference type="EMBL" id="GLI56570.1"/>
    </source>
</evidence>
<sequence>MVEVAKNNEIIGMTNEEIDLIDLFKILIRNKVLIVGIAVLVFIVSCVGAVVVDRSSKSARAIIGYNYDGISAGKSPDGSAFSSSEIVDSIILNRVYRRYPILKREGFTTKDIVAGVEITGITPNDISKVAEVSLKRGEKFMYTPSDYVVTLKLTGDNELDRNILNTLLTEYTDYFAFKYNNNTVFPKMELDKLGGYDYVDRVAIVRESVIQIMRSAQGLSGRGFISKQIGYSYEDIARFLKSVEEIDLGNVSSRIAIENVTNDPFGRELVLKNQIRELELERKRLMGTSEVLERMLKEYKPEGTQVLLPSLGEGLKISTEEDYYTDLLDRYREANTKIMEINVDIKERERVLSEIRAVSDAALDTVRKNIEETINKLNNIIDDVNIMNLEYTNQYYSDQIRVISPAETVGGSKSKFIVVMGLVMGLILGSMAAFLREFWKHLKEK</sequence>
<dbReference type="EMBL" id="BSDY01000009">
    <property type="protein sequence ID" value="GLI56570.1"/>
    <property type="molecule type" value="Genomic_DNA"/>
</dbReference>
<evidence type="ECO:0000256" key="4">
    <source>
        <dbReference type="ARBA" id="ARBA00022989"/>
    </source>
</evidence>